<dbReference type="Gene3D" id="3.40.50.2000">
    <property type="entry name" value="Glycogen Phosphorylase B"/>
    <property type="match status" value="2"/>
</dbReference>
<evidence type="ECO:0000313" key="3">
    <source>
        <dbReference type="EMBL" id="EEC94144.1"/>
    </source>
</evidence>
<proteinExistence type="predicted"/>
<dbReference type="EMBL" id="ABYH01000473">
    <property type="protein sequence ID" value="EEC94144.1"/>
    <property type="molecule type" value="Genomic_DNA"/>
</dbReference>
<dbReference type="STRING" id="537006.PRABACTJOHN_04497"/>
<feature type="domain" description="Glycosyl transferase family 1" evidence="1">
    <location>
        <begin position="186"/>
        <end position="305"/>
    </location>
</feature>
<dbReference type="Proteomes" id="UP000005510">
    <property type="component" value="Unassembled WGS sequence"/>
</dbReference>
<reference evidence="3 4" key="1">
    <citation type="submission" date="2008-10" db="EMBL/GenBank/DDBJ databases">
        <title>Draft genome sequence of Parabacteroides johnsonii (DSM 18315).</title>
        <authorList>
            <person name="Sudarsanam P."/>
            <person name="Ley R."/>
            <person name="Guruge J."/>
            <person name="Turnbaugh P.J."/>
            <person name="Mahowald M."/>
            <person name="Liep D."/>
            <person name="Gordon J."/>
        </authorList>
    </citation>
    <scope>NUCLEOTIDE SEQUENCE [LARGE SCALE GENOMIC DNA]</scope>
    <source>
        <strain evidence="3 4">DSM 18315</strain>
    </source>
</reference>
<dbReference type="GO" id="GO:0016757">
    <property type="term" value="F:glycosyltransferase activity"/>
    <property type="evidence" value="ECO:0007669"/>
    <property type="project" value="UniProtKB-KW"/>
</dbReference>
<organism evidence="3 4">
    <name type="scientific">Parabacteroides johnsonii DSM 18315</name>
    <dbReference type="NCBI Taxonomy" id="537006"/>
    <lineage>
        <taxon>Bacteria</taxon>
        <taxon>Pseudomonadati</taxon>
        <taxon>Bacteroidota</taxon>
        <taxon>Bacteroidia</taxon>
        <taxon>Bacteroidales</taxon>
        <taxon>Tannerellaceae</taxon>
        <taxon>Parabacteroides</taxon>
    </lineage>
</organism>
<evidence type="ECO:0000259" key="1">
    <source>
        <dbReference type="Pfam" id="PF00534"/>
    </source>
</evidence>
<evidence type="ECO:0000259" key="2">
    <source>
        <dbReference type="Pfam" id="PF13439"/>
    </source>
</evidence>
<dbReference type="SUPFAM" id="SSF53756">
    <property type="entry name" value="UDP-Glycosyltransferase/glycogen phosphorylase"/>
    <property type="match status" value="1"/>
</dbReference>
<dbReference type="EC" id="2.4.-.-" evidence="3"/>
<dbReference type="InterPro" id="IPR028098">
    <property type="entry name" value="Glyco_trans_4-like_N"/>
</dbReference>
<dbReference type="PANTHER" id="PTHR45947:SF3">
    <property type="entry name" value="SULFOQUINOVOSYL TRANSFERASE SQD2"/>
    <property type="match status" value="1"/>
</dbReference>
<feature type="domain" description="Glycosyltransferase subfamily 4-like N-terminal" evidence="2">
    <location>
        <begin position="24"/>
        <end position="177"/>
    </location>
</feature>
<keyword evidence="3" id="KW-0328">Glycosyltransferase</keyword>
<name>B7BHE7_9BACT</name>
<protein>
    <submittedName>
        <fullName evidence="3">Glycosyltransferase, group 1 family protein</fullName>
        <ecNumber evidence="3">2.4.-.-</ecNumber>
    </submittedName>
</protein>
<dbReference type="CAZy" id="GT4">
    <property type="family name" value="Glycosyltransferase Family 4"/>
</dbReference>
<keyword evidence="3" id="KW-0808">Transferase</keyword>
<sequence length="316" mass="36566">MVALFFIFEIMINILFEYPQLNCGGTEVVMYNLAKFFDSSQYHVDILVRKQGNNEEIFRKIGCSIYLIPFTSKEQYKLDLMTFFNSYHYDVVHTHMHSDMGLVMECASKAGILVRVAHSHNARLDIPHLFWPVQIFRNWCVENYANLFFACSHIAAKWMFPRHRNSVYVIYNAIDLDDFKFDVAVRKQKRKELGVTDKTKVIINVGRCTDQKNHSFILDRAKELKNEDILFVIIGDGPLFKSLSKRIEDEYISNVHMMGKRFDVSQWLCAADVFIFPSIYEGLGIVAIEAQACRLRVLSTNTIPIEADMQMGSLNG</sequence>
<dbReference type="AlphaFoldDB" id="B7BHE7"/>
<dbReference type="HOGENOM" id="CLU_009583_33_0_10"/>
<dbReference type="Pfam" id="PF13439">
    <property type="entry name" value="Glyco_transf_4"/>
    <property type="match status" value="1"/>
</dbReference>
<dbReference type="InterPro" id="IPR001296">
    <property type="entry name" value="Glyco_trans_1"/>
</dbReference>
<comment type="caution">
    <text evidence="3">The sequence shown here is derived from an EMBL/GenBank/DDBJ whole genome shotgun (WGS) entry which is preliminary data.</text>
</comment>
<accession>B7BHE7</accession>
<dbReference type="Pfam" id="PF00534">
    <property type="entry name" value="Glycos_transf_1"/>
    <property type="match status" value="1"/>
</dbReference>
<reference evidence="3 4" key="2">
    <citation type="submission" date="2008-10" db="EMBL/GenBank/DDBJ databases">
        <authorList>
            <person name="Fulton L."/>
            <person name="Clifton S."/>
            <person name="Fulton B."/>
            <person name="Xu J."/>
            <person name="Minx P."/>
            <person name="Pepin K.H."/>
            <person name="Johnson M."/>
            <person name="Bhonagiri V."/>
            <person name="Nash W.E."/>
            <person name="Mardis E.R."/>
            <person name="Wilson R.K."/>
        </authorList>
    </citation>
    <scope>NUCLEOTIDE SEQUENCE [LARGE SCALE GENOMIC DNA]</scope>
    <source>
        <strain evidence="3 4">DSM 18315</strain>
    </source>
</reference>
<evidence type="ECO:0000313" key="4">
    <source>
        <dbReference type="Proteomes" id="UP000005510"/>
    </source>
</evidence>
<dbReference type="PANTHER" id="PTHR45947">
    <property type="entry name" value="SULFOQUINOVOSYL TRANSFERASE SQD2"/>
    <property type="match status" value="1"/>
</dbReference>
<dbReference type="InterPro" id="IPR050194">
    <property type="entry name" value="Glycosyltransferase_grp1"/>
</dbReference>
<gene>
    <name evidence="3" type="ORF">PRABACTJOHN_04497</name>
</gene>